<keyword evidence="2" id="KW-1185">Reference proteome</keyword>
<proteinExistence type="predicted"/>
<dbReference type="Gene3D" id="1.25.40.290">
    <property type="entry name" value="ARM repeat domains"/>
    <property type="match status" value="1"/>
</dbReference>
<dbReference type="Proteomes" id="UP000199444">
    <property type="component" value="Unassembled WGS sequence"/>
</dbReference>
<sequence length="221" mass="26594">MEYLIRLFEENQDLEQAIPMKRYMKDKFPFLGIKTPERRAIMKKFYNESGILKEPFQKEFVLMLWKKEEREFQNAALDYIDRSLKKLEKDDIYFIEHLITTKSWWDTVDMLAQKPVGEIARNNPDVISETIEGWAYGDNLWLRRTAILFQLKYKSETDDKLLYRYIKQNKDSKEFFIQKAIGWALREYSKTNPKSVKQFISENRLAKLSVREGSKYLKQTT</sequence>
<evidence type="ECO:0000313" key="1">
    <source>
        <dbReference type="EMBL" id="SDQ57439.1"/>
    </source>
</evidence>
<dbReference type="CDD" id="cd07064">
    <property type="entry name" value="AlkD_like_1"/>
    <property type="match status" value="1"/>
</dbReference>
<dbReference type="Pfam" id="PF08713">
    <property type="entry name" value="DNA_alkylation"/>
    <property type="match status" value="1"/>
</dbReference>
<dbReference type="RefSeq" id="WP_302846740.1">
    <property type="nucleotide sequence ID" value="NZ_FNKD01000002.1"/>
</dbReference>
<dbReference type="EMBL" id="FNKD01000002">
    <property type="protein sequence ID" value="SDQ57439.1"/>
    <property type="molecule type" value="Genomic_DNA"/>
</dbReference>
<gene>
    <name evidence="1" type="ORF">SAMN05216231_2000</name>
</gene>
<accession>A0A1H1BZY2</accession>
<dbReference type="PANTHER" id="PTHR34070:SF1">
    <property type="entry name" value="DNA ALKYLATION REPAIR PROTEIN"/>
    <property type="match status" value="1"/>
</dbReference>
<evidence type="ECO:0000313" key="2">
    <source>
        <dbReference type="Proteomes" id="UP000199444"/>
    </source>
</evidence>
<dbReference type="InterPro" id="IPR014825">
    <property type="entry name" value="DNA_alkylation"/>
</dbReference>
<dbReference type="PANTHER" id="PTHR34070">
    <property type="entry name" value="ARMADILLO-TYPE FOLD"/>
    <property type="match status" value="1"/>
</dbReference>
<organism evidence="1 2">
    <name type="scientific">Virgibacillus salinus</name>
    <dbReference type="NCBI Taxonomy" id="553311"/>
    <lineage>
        <taxon>Bacteria</taxon>
        <taxon>Bacillati</taxon>
        <taxon>Bacillota</taxon>
        <taxon>Bacilli</taxon>
        <taxon>Bacillales</taxon>
        <taxon>Bacillaceae</taxon>
        <taxon>Virgibacillus</taxon>
    </lineage>
</organism>
<dbReference type="SUPFAM" id="SSF48371">
    <property type="entry name" value="ARM repeat"/>
    <property type="match status" value="1"/>
</dbReference>
<dbReference type="STRING" id="553311.SAMN05216231_2000"/>
<dbReference type="Gene3D" id="1.20.1660.10">
    <property type="entry name" value="Hypothetical protein (EF3068)"/>
    <property type="match status" value="1"/>
</dbReference>
<dbReference type="InterPro" id="IPR016024">
    <property type="entry name" value="ARM-type_fold"/>
</dbReference>
<name>A0A1H1BZY2_9BACI</name>
<dbReference type="AlphaFoldDB" id="A0A1H1BZY2"/>
<protein>
    <submittedName>
        <fullName evidence="1">DNA-7-methylguanine glycosylase</fullName>
    </submittedName>
</protein>
<reference evidence="1 2" key="1">
    <citation type="submission" date="2016-10" db="EMBL/GenBank/DDBJ databases">
        <authorList>
            <person name="de Groot N.N."/>
        </authorList>
    </citation>
    <scope>NUCLEOTIDE SEQUENCE [LARGE SCALE GENOMIC DNA]</scope>
    <source>
        <strain evidence="1 2">CGMCC 1.10449</strain>
    </source>
</reference>